<keyword evidence="3" id="KW-0812">Transmembrane</keyword>
<dbReference type="EMBL" id="JAENGZ010000825">
    <property type="protein sequence ID" value="KAG6953452.1"/>
    <property type="molecule type" value="Genomic_DNA"/>
</dbReference>
<evidence type="ECO:0000256" key="3">
    <source>
        <dbReference type="SAM" id="Phobius"/>
    </source>
</evidence>
<evidence type="ECO:0000313" key="6">
    <source>
        <dbReference type="Proteomes" id="UP000688947"/>
    </source>
</evidence>
<dbReference type="OrthoDB" id="105169at2759"/>
<dbReference type="Proteomes" id="UP000688947">
    <property type="component" value="Unassembled WGS sequence"/>
</dbReference>
<comment type="caution">
    <text evidence="5">The sequence shown here is derived from an EMBL/GenBank/DDBJ whole genome shotgun (WGS) entry which is preliminary data.</text>
</comment>
<dbReference type="AlphaFoldDB" id="A0A8T1U402"/>
<dbReference type="VEuPathDB" id="FungiDB:PC110_g23209"/>
<feature type="domain" description="DDE Tnp4" evidence="4">
    <location>
        <begin position="225"/>
        <end position="283"/>
    </location>
</feature>
<feature type="transmembrane region" description="Helical" evidence="3">
    <location>
        <begin position="172"/>
        <end position="192"/>
    </location>
</feature>
<sequence>MPSSSYPCWPPSERNHCGKPCCRQAALRSPRLLVPDVQFQLGTYCDVIAEQDFRFAVRLLARLFALPAVIVTESNDRCHDEEATALLLFRLSFPRRLHDMASTFGRSRHAISRIFLWMNARYSDRMNFHLGVMGQRLEYAARLPVKDTDLKICSAKCTSGHKRMHTAFSFKVILLLIALFYYFYRILIIIGARIDYTGHISSDRLKDADTIRQCLLQANSCSFFCEHAGVFGGKAIFGDPAYSVRDFVVTHFKDAVLSAHARNFNREMSAVRTAVEWNFGIMKRL</sequence>
<organism evidence="5 6">
    <name type="scientific">Phytophthora cactorum</name>
    <dbReference type="NCBI Taxonomy" id="29920"/>
    <lineage>
        <taxon>Eukaryota</taxon>
        <taxon>Sar</taxon>
        <taxon>Stramenopiles</taxon>
        <taxon>Oomycota</taxon>
        <taxon>Peronosporomycetes</taxon>
        <taxon>Peronosporales</taxon>
        <taxon>Peronosporaceae</taxon>
        <taxon>Phytophthora</taxon>
    </lineage>
</organism>
<dbReference type="GO" id="GO:0046872">
    <property type="term" value="F:metal ion binding"/>
    <property type="evidence" value="ECO:0007669"/>
    <property type="project" value="UniProtKB-KW"/>
</dbReference>
<accession>A0A8T1U402</accession>
<keyword evidence="3" id="KW-0472">Membrane</keyword>
<name>A0A8T1U402_9STRA</name>
<keyword evidence="2" id="KW-0479">Metal-binding</keyword>
<proteinExistence type="predicted"/>
<reference evidence="5" key="1">
    <citation type="submission" date="2021-01" db="EMBL/GenBank/DDBJ databases">
        <title>Phytophthora aleatoria, a newly-described species from Pinus radiata is distinct from Phytophthora cactorum isolates based on comparative genomics.</title>
        <authorList>
            <person name="Mcdougal R."/>
            <person name="Panda P."/>
            <person name="Williams N."/>
            <person name="Studholme D.J."/>
        </authorList>
    </citation>
    <scope>NUCLEOTIDE SEQUENCE</scope>
    <source>
        <strain evidence="5">NZFS 3830</strain>
    </source>
</reference>
<dbReference type="InterPro" id="IPR027806">
    <property type="entry name" value="HARBI1_dom"/>
</dbReference>
<evidence type="ECO:0000256" key="1">
    <source>
        <dbReference type="ARBA" id="ARBA00001968"/>
    </source>
</evidence>
<dbReference type="Pfam" id="PF13359">
    <property type="entry name" value="DDE_Tnp_4"/>
    <property type="match status" value="1"/>
</dbReference>
<evidence type="ECO:0000259" key="4">
    <source>
        <dbReference type="Pfam" id="PF13359"/>
    </source>
</evidence>
<gene>
    <name evidence="5" type="ORF">JG687_00012396</name>
</gene>
<evidence type="ECO:0000256" key="2">
    <source>
        <dbReference type="ARBA" id="ARBA00022723"/>
    </source>
</evidence>
<protein>
    <recommendedName>
        <fullName evidence="4">DDE Tnp4 domain-containing protein</fullName>
    </recommendedName>
</protein>
<keyword evidence="3" id="KW-1133">Transmembrane helix</keyword>
<comment type="cofactor">
    <cofactor evidence="1">
        <name>a divalent metal cation</name>
        <dbReference type="ChEBI" id="CHEBI:60240"/>
    </cofactor>
</comment>
<evidence type="ECO:0000313" key="5">
    <source>
        <dbReference type="EMBL" id="KAG6953452.1"/>
    </source>
</evidence>